<dbReference type="EMBL" id="JAROCY010000011">
    <property type="protein sequence ID" value="MDF8334025.1"/>
    <property type="molecule type" value="Genomic_DNA"/>
</dbReference>
<dbReference type="GO" id="GO:0051213">
    <property type="term" value="F:dioxygenase activity"/>
    <property type="evidence" value="ECO:0007669"/>
    <property type="project" value="UniProtKB-KW"/>
</dbReference>
<evidence type="ECO:0000256" key="2">
    <source>
        <dbReference type="ARBA" id="ARBA00022723"/>
    </source>
</evidence>
<protein>
    <submittedName>
        <fullName evidence="7">Aromatic ring-hydroxylating dioxygenase subunit alpha</fullName>
    </submittedName>
</protein>
<reference evidence="7 8" key="1">
    <citation type="submission" date="2023-03" db="EMBL/GenBank/DDBJ databases">
        <title>Novosphingobium cyanobacteriorum sp. nov., isolated from a eutrophic reservoir during the Microcystis bloom period.</title>
        <authorList>
            <person name="Kang M."/>
            <person name="Le V."/>
            <person name="Ko S.-R."/>
            <person name="Lee S.-A."/>
            <person name="Ahn C.-Y."/>
        </authorList>
    </citation>
    <scope>NUCLEOTIDE SEQUENCE [LARGE SCALE GENOMIC DNA]</scope>
    <source>
        <strain evidence="7 8">HBC54</strain>
    </source>
</reference>
<name>A0ABT6CJD4_9SPHN</name>
<dbReference type="Gene3D" id="2.102.10.10">
    <property type="entry name" value="Rieske [2Fe-2S] iron-sulphur domain"/>
    <property type="match status" value="1"/>
</dbReference>
<dbReference type="Pfam" id="PF19112">
    <property type="entry name" value="VanA_C"/>
    <property type="match status" value="1"/>
</dbReference>
<evidence type="ECO:0000259" key="6">
    <source>
        <dbReference type="PROSITE" id="PS51296"/>
    </source>
</evidence>
<keyword evidence="1" id="KW-0001">2Fe-2S</keyword>
<keyword evidence="2" id="KW-0479">Metal-binding</keyword>
<dbReference type="PROSITE" id="PS51296">
    <property type="entry name" value="RIESKE"/>
    <property type="match status" value="1"/>
</dbReference>
<dbReference type="SUPFAM" id="SSF50022">
    <property type="entry name" value="ISP domain"/>
    <property type="match status" value="1"/>
</dbReference>
<dbReference type="Pfam" id="PF00355">
    <property type="entry name" value="Rieske"/>
    <property type="match status" value="1"/>
</dbReference>
<dbReference type="InterPro" id="IPR036922">
    <property type="entry name" value="Rieske_2Fe-2S_sf"/>
</dbReference>
<keyword evidence="4" id="KW-0408">Iron</keyword>
<evidence type="ECO:0000313" key="8">
    <source>
        <dbReference type="Proteomes" id="UP001222770"/>
    </source>
</evidence>
<keyword evidence="8" id="KW-1185">Reference proteome</keyword>
<evidence type="ECO:0000256" key="1">
    <source>
        <dbReference type="ARBA" id="ARBA00022714"/>
    </source>
</evidence>
<evidence type="ECO:0000256" key="3">
    <source>
        <dbReference type="ARBA" id="ARBA00023002"/>
    </source>
</evidence>
<dbReference type="PANTHER" id="PTHR21266">
    <property type="entry name" value="IRON-SULFUR DOMAIN CONTAINING PROTEIN"/>
    <property type="match status" value="1"/>
</dbReference>
<dbReference type="InterPro" id="IPR044043">
    <property type="entry name" value="VanA_C_cat"/>
</dbReference>
<feature type="domain" description="Rieske" evidence="6">
    <location>
        <begin position="13"/>
        <end position="114"/>
    </location>
</feature>
<evidence type="ECO:0000313" key="7">
    <source>
        <dbReference type="EMBL" id="MDF8334025.1"/>
    </source>
</evidence>
<dbReference type="InterPro" id="IPR050584">
    <property type="entry name" value="Cholesterol_7-desaturase"/>
</dbReference>
<keyword evidence="5" id="KW-0411">Iron-sulfur</keyword>
<dbReference type="InterPro" id="IPR017941">
    <property type="entry name" value="Rieske_2Fe-2S"/>
</dbReference>
<sequence length="346" mass="37622">MQVDSHVMLRNCWQLAAWADEVAPGGMLARRIAGEHLLLVRSAAGEVHAMADTCPHRLVPLSRGTCAQDTVTCGYHGLRFALNGQCVENPHGPLSSALNVRTFSCIERHAALWVWLGTQPADPARIPDYSFIDRTAPEARVKGYLHSACDYRLLVDNIMDLTHADYLHAELLGGGINTRAKAEVEQVGDAISITWTAEDDMLAPLHAQALGTPDGRGDLYNRVLWEAPGNMVQRIMLALPGQMETAPVDSMTCHVMTPETATSSHYFFCHTSDAVSADPGIAPFVLSSLLHAFANEDKPMLEAQSGRIGGQDFWSLRPALLPSDKGNVLVRRALDRLIATERAAAA</sequence>
<dbReference type="PANTHER" id="PTHR21266:SF60">
    <property type="entry name" value="3-KETOSTEROID-9-ALPHA-MONOOXYGENASE, OXYGENASE COMPONENT"/>
    <property type="match status" value="1"/>
</dbReference>
<keyword evidence="7" id="KW-0223">Dioxygenase</keyword>
<comment type="caution">
    <text evidence="7">The sequence shown here is derived from an EMBL/GenBank/DDBJ whole genome shotgun (WGS) entry which is preliminary data.</text>
</comment>
<accession>A0ABT6CJD4</accession>
<organism evidence="7 8">
    <name type="scientific">Novosphingobium cyanobacteriorum</name>
    <dbReference type="NCBI Taxonomy" id="3024215"/>
    <lineage>
        <taxon>Bacteria</taxon>
        <taxon>Pseudomonadati</taxon>
        <taxon>Pseudomonadota</taxon>
        <taxon>Alphaproteobacteria</taxon>
        <taxon>Sphingomonadales</taxon>
        <taxon>Sphingomonadaceae</taxon>
        <taxon>Novosphingobium</taxon>
    </lineage>
</organism>
<dbReference type="RefSeq" id="WP_277278292.1">
    <property type="nucleotide sequence ID" value="NZ_JAROCY010000011.1"/>
</dbReference>
<dbReference type="Proteomes" id="UP001222770">
    <property type="component" value="Unassembled WGS sequence"/>
</dbReference>
<dbReference type="CDD" id="cd08878">
    <property type="entry name" value="RHO_alpha_C_DMO-like"/>
    <property type="match status" value="1"/>
</dbReference>
<evidence type="ECO:0000256" key="4">
    <source>
        <dbReference type="ARBA" id="ARBA00023004"/>
    </source>
</evidence>
<keyword evidence="3" id="KW-0560">Oxidoreductase</keyword>
<dbReference type="Gene3D" id="3.90.380.10">
    <property type="entry name" value="Naphthalene 1,2-dioxygenase Alpha Subunit, Chain A, domain 1"/>
    <property type="match status" value="1"/>
</dbReference>
<evidence type="ECO:0000256" key="5">
    <source>
        <dbReference type="ARBA" id="ARBA00023014"/>
    </source>
</evidence>
<gene>
    <name evidence="7" type="ORF">POM99_12490</name>
</gene>
<dbReference type="SUPFAM" id="SSF55961">
    <property type="entry name" value="Bet v1-like"/>
    <property type="match status" value="1"/>
</dbReference>
<proteinExistence type="predicted"/>